<proteinExistence type="predicted"/>
<reference evidence="1 2" key="1">
    <citation type="submission" date="2020-08" db="EMBL/GenBank/DDBJ databases">
        <title>Oceanospirillum sp. nov. isolated from marine sediment.</title>
        <authorList>
            <person name="Ji X."/>
        </authorList>
    </citation>
    <scope>NUCLEOTIDE SEQUENCE [LARGE SCALE GENOMIC DNA]</scope>
    <source>
        <strain evidence="1 2">D5</strain>
    </source>
</reference>
<name>A0A839IJF8_9GAMM</name>
<comment type="caution">
    <text evidence="1">The sequence shown here is derived from an EMBL/GenBank/DDBJ whole genome shotgun (WGS) entry which is preliminary data.</text>
</comment>
<organism evidence="1 2">
    <name type="scientific">Oceanospirillum sediminis</name>
    <dbReference type="NCBI Taxonomy" id="2760088"/>
    <lineage>
        <taxon>Bacteria</taxon>
        <taxon>Pseudomonadati</taxon>
        <taxon>Pseudomonadota</taxon>
        <taxon>Gammaproteobacteria</taxon>
        <taxon>Oceanospirillales</taxon>
        <taxon>Oceanospirillaceae</taxon>
        <taxon>Oceanospirillum</taxon>
    </lineage>
</organism>
<sequence>MTSLPFISFSSDTHTDTQLVQALVEGDINLLSVAYQYGMAADDYVYRGSEEPVNGVSSLGFYNNGLSALGAAGLILSTGSAEPGQENTSEAFSYSFYQWIDSNAGGAVDTASADATKLSLVVDVDESSRSLSMDVVLASDEYPEFTGTEYTDLITISVNGEDYLHAQELFAAGSGYIRSNTSGDFPIEYDGVSEILNLTIPIEPGASQLDILVQDSLDSKNDTALIISSLSVSDKPAMGALAVVKPEVDSEYIKQSSVNQRIELKSDFNGDIIFNEIAGDDLLITGNGFSRAIMPVNLTDISDYELEPDGDFSLVTAYGQKYFTGLDHLELNDAYVVFDTRPGGDTHTIYSMYYRLTGKEADSETLGQWLSLMMEDNLEAWQLGDLLLDYYLPWLDSDQKIERIYEQTWGKTPGVDELDYYIDQVDGDAFKSKGDLLYQSSMLQDNLKALEDIGFTGNFQVLSPDFF</sequence>
<dbReference type="NCBIfam" id="NF038133">
    <property type="entry name" value="choice_anch_L"/>
    <property type="match status" value="1"/>
</dbReference>
<accession>A0A839IJF8</accession>
<dbReference type="EMBL" id="JACJFM010000001">
    <property type="protein sequence ID" value="MBB1485305.1"/>
    <property type="molecule type" value="Genomic_DNA"/>
</dbReference>
<keyword evidence="2" id="KW-1185">Reference proteome</keyword>
<dbReference type="AlphaFoldDB" id="A0A839IJF8"/>
<dbReference type="RefSeq" id="WP_182807071.1">
    <property type="nucleotide sequence ID" value="NZ_JACJFM010000001.1"/>
</dbReference>
<gene>
    <name evidence="1" type="ORF">H4O21_01550</name>
</gene>
<protein>
    <submittedName>
        <fullName evidence="1">Choice-of-anchor L domain-containing protein</fullName>
    </submittedName>
</protein>
<dbReference type="InterPro" id="IPR049804">
    <property type="entry name" value="Choice_anch_L"/>
</dbReference>
<evidence type="ECO:0000313" key="2">
    <source>
        <dbReference type="Proteomes" id="UP000565262"/>
    </source>
</evidence>
<dbReference type="Proteomes" id="UP000565262">
    <property type="component" value="Unassembled WGS sequence"/>
</dbReference>
<evidence type="ECO:0000313" key="1">
    <source>
        <dbReference type="EMBL" id="MBB1485305.1"/>
    </source>
</evidence>